<evidence type="ECO:0000313" key="1">
    <source>
        <dbReference type="EMBL" id="KIJ34942.1"/>
    </source>
</evidence>
<gene>
    <name evidence="1" type="ORF">M422DRAFT_181355</name>
</gene>
<dbReference type="OrthoDB" id="2426273at2759"/>
<dbReference type="EMBL" id="KN837194">
    <property type="protein sequence ID" value="KIJ34942.1"/>
    <property type="molecule type" value="Genomic_DNA"/>
</dbReference>
<accession>A0A0C9V042</accession>
<protein>
    <submittedName>
        <fullName evidence="1">Uncharacterized protein</fullName>
    </submittedName>
</protein>
<sequence>MALKNFLCRLNWDGKLLWNPKDQLVYPLDDTRAEFIVITVPYLCSSYPYDHRGFRDFPSRMGWKFNRHDRNCHDGACPAVGMCTGDLKNGVDWYRLAIPSISKIGGSTYLTNMKVGFLQDLPFFWCSGGGQFAFWTCNGRRRDFYRRWCFHH</sequence>
<dbReference type="Proteomes" id="UP000054279">
    <property type="component" value="Unassembled WGS sequence"/>
</dbReference>
<evidence type="ECO:0000313" key="2">
    <source>
        <dbReference type="Proteomes" id="UP000054279"/>
    </source>
</evidence>
<name>A0A0C9V042_SPHS4</name>
<reference evidence="1 2" key="1">
    <citation type="submission" date="2014-06" db="EMBL/GenBank/DDBJ databases">
        <title>Evolutionary Origins and Diversification of the Mycorrhizal Mutualists.</title>
        <authorList>
            <consortium name="DOE Joint Genome Institute"/>
            <consortium name="Mycorrhizal Genomics Consortium"/>
            <person name="Kohler A."/>
            <person name="Kuo A."/>
            <person name="Nagy L.G."/>
            <person name="Floudas D."/>
            <person name="Copeland A."/>
            <person name="Barry K.W."/>
            <person name="Cichocki N."/>
            <person name="Veneault-Fourrey C."/>
            <person name="LaButti K."/>
            <person name="Lindquist E.A."/>
            <person name="Lipzen A."/>
            <person name="Lundell T."/>
            <person name="Morin E."/>
            <person name="Murat C."/>
            <person name="Riley R."/>
            <person name="Ohm R."/>
            <person name="Sun H."/>
            <person name="Tunlid A."/>
            <person name="Henrissat B."/>
            <person name="Grigoriev I.V."/>
            <person name="Hibbett D.S."/>
            <person name="Martin F."/>
        </authorList>
    </citation>
    <scope>NUCLEOTIDE SEQUENCE [LARGE SCALE GENOMIC DNA]</scope>
    <source>
        <strain evidence="1 2">SS14</strain>
    </source>
</reference>
<dbReference type="AlphaFoldDB" id="A0A0C9V042"/>
<proteinExistence type="predicted"/>
<dbReference type="HOGENOM" id="CLU_1953948_0_0_1"/>
<keyword evidence="2" id="KW-1185">Reference proteome</keyword>
<organism evidence="1 2">
    <name type="scientific">Sphaerobolus stellatus (strain SS14)</name>
    <dbReference type="NCBI Taxonomy" id="990650"/>
    <lineage>
        <taxon>Eukaryota</taxon>
        <taxon>Fungi</taxon>
        <taxon>Dikarya</taxon>
        <taxon>Basidiomycota</taxon>
        <taxon>Agaricomycotina</taxon>
        <taxon>Agaricomycetes</taxon>
        <taxon>Phallomycetidae</taxon>
        <taxon>Geastrales</taxon>
        <taxon>Sphaerobolaceae</taxon>
        <taxon>Sphaerobolus</taxon>
    </lineage>
</organism>